<evidence type="ECO:0000256" key="1">
    <source>
        <dbReference type="ARBA" id="ARBA00022729"/>
    </source>
</evidence>
<dbReference type="PANTHER" id="PTHR35357">
    <property type="entry name" value="OS02G0537100 PROTEIN"/>
    <property type="match status" value="1"/>
</dbReference>
<dbReference type="AlphaFoldDB" id="B9RVI9"/>
<dbReference type="Proteomes" id="UP000008311">
    <property type="component" value="Unassembled WGS sequence"/>
</dbReference>
<name>B9RVI9_RICCO</name>
<evidence type="ECO:0000313" key="6">
    <source>
        <dbReference type="EMBL" id="EEF44565.1"/>
    </source>
</evidence>
<feature type="domain" description="Pectinesterase inhibitor" evidence="5">
    <location>
        <begin position="33"/>
        <end position="125"/>
    </location>
</feature>
<keyword evidence="7" id="KW-1185">Reference proteome</keyword>
<comment type="similarity">
    <text evidence="3">Belongs to the PMEI family.</text>
</comment>
<evidence type="ECO:0000313" key="7">
    <source>
        <dbReference type="Proteomes" id="UP000008311"/>
    </source>
</evidence>
<dbReference type="InterPro" id="IPR035513">
    <property type="entry name" value="Invertase/methylesterase_inhib"/>
</dbReference>
<evidence type="ECO:0000256" key="3">
    <source>
        <dbReference type="ARBA" id="ARBA00038471"/>
    </source>
</evidence>
<dbReference type="NCBIfam" id="TIGR01614">
    <property type="entry name" value="PME_inhib"/>
    <property type="match status" value="1"/>
</dbReference>
<feature type="signal peptide" evidence="4">
    <location>
        <begin position="1"/>
        <end position="25"/>
    </location>
</feature>
<sequence length="154" mass="16931">MAPLECHSIFFIFILLLSTSSFTTGSDPAANALVDKVCNQTSNYTFCVGSLYSDPRTPDADRYTLAYISVGLAYGKATATRDNVAELLKNIDPGHPDYRHSLQRCAGNYDKAVSLLVVAQNDLNSESFSELPVLARNVSCEANRCEAVKFFIKY</sequence>
<protein>
    <submittedName>
        <fullName evidence="6">C, putative</fullName>
    </submittedName>
</protein>
<dbReference type="PANTHER" id="PTHR35357:SF8">
    <property type="entry name" value="OS01G0111000 PROTEIN"/>
    <property type="match status" value="1"/>
</dbReference>
<dbReference type="InterPro" id="IPR006501">
    <property type="entry name" value="Pectinesterase_inhib_dom"/>
</dbReference>
<gene>
    <name evidence="6" type="ORF">RCOM_0962860</name>
</gene>
<reference evidence="7" key="1">
    <citation type="journal article" date="2010" name="Nat. Biotechnol.">
        <title>Draft genome sequence of the oilseed species Ricinus communis.</title>
        <authorList>
            <person name="Chan A.P."/>
            <person name="Crabtree J."/>
            <person name="Zhao Q."/>
            <person name="Lorenzi H."/>
            <person name="Orvis J."/>
            <person name="Puiu D."/>
            <person name="Melake-Berhan A."/>
            <person name="Jones K.M."/>
            <person name="Redman J."/>
            <person name="Chen G."/>
            <person name="Cahoon E.B."/>
            <person name="Gedil M."/>
            <person name="Stanke M."/>
            <person name="Haas B.J."/>
            <person name="Wortman J.R."/>
            <person name="Fraser-Liggett C.M."/>
            <person name="Ravel J."/>
            <person name="Rabinowicz P.D."/>
        </authorList>
    </citation>
    <scope>NUCLEOTIDE SEQUENCE [LARGE SCALE GENOMIC DNA]</scope>
    <source>
        <strain evidence="7">cv. Hale</strain>
    </source>
</reference>
<evidence type="ECO:0000259" key="5">
    <source>
        <dbReference type="Pfam" id="PF04043"/>
    </source>
</evidence>
<dbReference type="SUPFAM" id="SSF101148">
    <property type="entry name" value="Plant invertase/pectin methylesterase inhibitor"/>
    <property type="match status" value="1"/>
</dbReference>
<evidence type="ECO:0000256" key="2">
    <source>
        <dbReference type="ARBA" id="ARBA00023157"/>
    </source>
</evidence>
<accession>B9RVI9</accession>
<dbReference type="Pfam" id="PF04043">
    <property type="entry name" value="PMEI"/>
    <property type="match status" value="1"/>
</dbReference>
<dbReference type="Gene3D" id="1.20.140.40">
    <property type="entry name" value="Invertase/pectin methylesterase inhibitor family protein"/>
    <property type="match status" value="1"/>
</dbReference>
<dbReference type="GO" id="GO:0004857">
    <property type="term" value="F:enzyme inhibitor activity"/>
    <property type="evidence" value="ECO:0007669"/>
    <property type="project" value="InterPro"/>
</dbReference>
<dbReference type="InParanoid" id="B9RVI9"/>
<proteinExistence type="inferred from homology"/>
<keyword evidence="1 4" id="KW-0732">Signal</keyword>
<evidence type="ECO:0000256" key="4">
    <source>
        <dbReference type="SAM" id="SignalP"/>
    </source>
</evidence>
<dbReference type="EMBL" id="EQ973821">
    <property type="protein sequence ID" value="EEF44565.1"/>
    <property type="molecule type" value="Genomic_DNA"/>
</dbReference>
<keyword evidence="2" id="KW-1015">Disulfide bond</keyword>
<dbReference type="CDD" id="cd14859">
    <property type="entry name" value="PMEI_like"/>
    <property type="match status" value="1"/>
</dbReference>
<organism evidence="6 7">
    <name type="scientific">Ricinus communis</name>
    <name type="common">Castor bean</name>
    <dbReference type="NCBI Taxonomy" id="3988"/>
    <lineage>
        <taxon>Eukaryota</taxon>
        <taxon>Viridiplantae</taxon>
        <taxon>Streptophyta</taxon>
        <taxon>Embryophyta</taxon>
        <taxon>Tracheophyta</taxon>
        <taxon>Spermatophyta</taxon>
        <taxon>Magnoliopsida</taxon>
        <taxon>eudicotyledons</taxon>
        <taxon>Gunneridae</taxon>
        <taxon>Pentapetalae</taxon>
        <taxon>rosids</taxon>
        <taxon>fabids</taxon>
        <taxon>Malpighiales</taxon>
        <taxon>Euphorbiaceae</taxon>
        <taxon>Acalyphoideae</taxon>
        <taxon>Acalypheae</taxon>
        <taxon>Ricinus</taxon>
    </lineage>
</organism>
<feature type="chain" id="PRO_5002888735" evidence="4">
    <location>
        <begin position="26"/>
        <end position="154"/>
    </location>
</feature>
<dbReference type="STRING" id="3988.B9RVI9"/>